<feature type="transmembrane region" description="Helical" evidence="2">
    <location>
        <begin position="40"/>
        <end position="61"/>
    </location>
</feature>
<name>A0ABW3QRL8_9PSEU</name>
<keyword evidence="2" id="KW-0812">Transmembrane</keyword>
<keyword evidence="4" id="KW-1185">Reference proteome</keyword>
<protein>
    <recommendedName>
        <fullName evidence="5">Serine/threonine protein kinase</fullName>
    </recommendedName>
</protein>
<evidence type="ECO:0000313" key="4">
    <source>
        <dbReference type="Proteomes" id="UP001597168"/>
    </source>
</evidence>
<feature type="compositionally biased region" description="Low complexity" evidence="1">
    <location>
        <begin position="71"/>
        <end position="102"/>
    </location>
</feature>
<comment type="caution">
    <text evidence="3">The sequence shown here is derived from an EMBL/GenBank/DDBJ whole genome shotgun (WGS) entry which is preliminary data.</text>
</comment>
<organism evidence="3 4">
    <name type="scientific">Saccharothrix hoggarensis</name>
    <dbReference type="NCBI Taxonomy" id="913853"/>
    <lineage>
        <taxon>Bacteria</taxon>
        <taxon>Bacillati</taxon>
        <taxon>Actinomycetota</taxon>
        <taxon>Actinomycetes</taxon>
        <taxon>Pseudonocardiales</taxon>
        <taxon>Pseudonocardiaceae</taxon>
        <taxon>Saccharothrix</taxon>
    </lineage>
</organism>
<evidence type="ECO:0000256" key="2">
    <source>
        <dbReference type="SAM" id="Phobius"/>
    </source>
</evidence>
<keyword evidence="2" id="KW-1133">Transmembrane helix</keyword>
<dbReference type="EMBL" id="JBHTLK010000036">
    <property type="protein sequence ID" value="MFD1147449.1"/>
    <property type="molecule type" value="Genomic_DNA"/>
</dbReference>
<proteinExistence type="predicted"/>
<dbReference type="Proteomes" id="UP001597168">
    <property type="component" value="Unassembled WGS sequence"/>
</dbReference>
<gene>
    <name evidence="3" type="ORF">ACFQ3T_09975</name>
</gene>
<sequence length="256" mass="26780">MTEDDAGRRPGENKLDARTVGTAIMAGQVENVHVNPARHAYLWALLGAALVLLGGVTWWALRDPGVERAADGAPAVTDAARTTTGEAPTTAPAEPTTASVPAVQPTTTTSRRPWATAPPTLPSPAPFPVPGPAPVEVWWEGSVTVKGDGGPRGGYFFDHPEPREGFTVGDLAFGDATSVMGDEVARWTSAEPPERAACVRLQAGTTSTRASAKAGTTFCFRTRGGRVGYATVTGTSPADPLDPSISLRVLVWDLQR</sequence>
<evidence type="ECO:0000313" key="3">
    <source>
        <dbReference type="EMBL" id="MFD1147449.1"/>
    </source>
</evidence>
<reference evidence="4" key="1">
    <citation type="journal article" date="2019" name="Int. J. Syst. Evol. Microbiol.">
        <title>The Global Catalogue of Microorganisms (GCM) 10K type strain sequencing project: providing services to taxonomists for standard genome sequencing and annotation.</title>
        <authorList>
            <consortium name="The Broad Institute Genomics Platform"/>
            <consortium name="The Broad Institute Genome Sequencing Center for Infectious Disease"/>
            <person name="Wu L."/>
            <person name="Ma J."/>
        </authorList>
    </citation>
    <scope>NUCLEOTIDE SEQUENCE [LARGE SCALE GENOMIC DNA]</scope>
    <source>
        <strain evidence="4">CCUG 60214</strain>
    </source>
</reference>
<accession>A0ABW3QRL8</accession>
<keyword evidence="2" id="KW-0472">Membrane</keyword>
<evidence type="ECO:0008006" key="5">
    <source>
        <dbReference type="Google" id="ProtNLM"/>
    </source>
</evidence>
<evidence type="ECO:0000256" key="1">
    <source>
        <dbReference type="SAM" id="MobiDB-lite"/>
    </source>
</evidence>
<dbReference type="RefSeq" id="WP_380722599.1">
    <property type="nucleotide sequence ID" value="NZ_JBHTLK010000036.1"/>
</dbReference>
<feature type="region of interest" description="Disordered" evidence="1">
    <location>
        <begin position="70"/>
        <end position="125"/>
    </location>
</feature>